<dbReference type="Proteomes" id="UP000479710">
    <property type="component" value="Unassembled WGS sequence"/>
</dbReference>
<protein>
    <submittedName>
        <fullName evidence="1">Uncharacterized protein</fullName>
    </submittedName>
</protein>
<comment type="caution">
    <text evidence="1">The sequence shown here is derived from an EMBL/GenBank/DDBJ whole genome shotgun (WGS) entry which is preliminary data.</text>
</comment>
<proteinExistence type="predicted"/>
<dbReference type="AlphaFoldDB" id="A0A6G1BLE2"/>
<name>A0A6G1BLE2_9ORYZ</name>
<accession>A0A6G1BLE2</accession>
<evidence type="ECO:0000313" key="1">
    <source>
        <dbReference type="EMBL" id="KAF0888740.1"/>
    </source>
</evidence>
<keyword evidence="2" id="KW-1185">Reference proteome</keyword>
<organism evidence="1 2">
    <name type="scientific">Oryza meyeriana var. granulata</name>
    <dbReference type="NCBI Taxonomy" id="110450"/>
    <lineage>
        <taxon>Eukaryota</taxon>
        <taxon>Viridiplantae</taxon>
        <taxon>Streptophyta</taxon>
        <taxon>Embryophyta</taxon>
        <taxon>Tracheophyta</taxon>
        <taxon>Spermatophyta</taxon>
        <taxon>Magnoliopsida</taxon>
        <taxon>Liliopsida</taxon>
        <taxon>Poales</taxon>
        <taxon>Poaceae</taxon>
        <taxon>BOP clade</taxon>
        <taxon>Oryzoideae</taxon>
        <taxon>Oryzeae</taxon>
        <taxon>Oryzinae</taxon>
        <taxon>Oryza</taxon>
        <taxon>Oryza meyeriana</taxon>
    </lineage>
</organism>
<dbReference type="EMBL" id="SPHZ02000012">
    <property type="protein sequence ID" value="KAF0888740.1"/>
    <property type="molecule type" value="Genomic_DNA"/>
</dbReference>
<sequence length="72" mass="8219">MRRFCSATHRRFLASRAACCSVQCRRFYSSYAAAWEMSHSCISSSIEQLLQSRRDDAVAEAARQNPRCSSPR</sequence>
<evidence type="ECO:0000313" key="2">
    <source>
        <dbReference type="Proteomes" id="UP000479710"/>
    </source>
</evidence>
<gene>
    <name evidence="1" type="ORF">E2562_017590</name>
</gene>
<reference evidence="1 2" key="1">
    <citation type="submission" date="2019-11" db="EMBL/GenBank/DDBJ databases">
        <title>Whole genome sequence of Oryza granulata.</title>
        <authorList>
            <person name="Li W."/>
        </authorList>
    </citation>
    <scope>NUCLEOTIDE SEQUENCE [LARGE SCALE GENOMIC DNA]</scope>
    <source>
        <strain evidence="2">cv. Menghai</strain>
        <tissue evidence="1">Leaf</tissue>
    </source>
</reference>